<dbReference type="OrthoDB" id="10253736at2759"/>
<keyword evidence="5 13" id="KW-1133">Transmembrane helix</keyword>
<comment type="subcellular location">
    <subcellularLocation>
        <location evidence="1">Membrane</location>
        <topology evidence="1">Multi-pass membrane protein</topology>
    </subcellularLocation>
</comment>
<comment type="caution">
    <text evidence="14">The sequence shown here is derived from an EMBL/GenBank/DDBJ whole genome shotgun (WGS) entry which is preliminary data.</text>
</comment>
<evidence type="ECO:0000256" key="11">
    <source>
        <dbReference type="ARBA" id="ARBA00082544"/>
    </source>
</evidence>
<sequence>MVLVYVLYALVIAQGILFLLYFTGKGFIMSLMGEFAYVTSRVLLHVFNSALKWILPSQRKSIREDVALVTGAASGIGRLIALRLAAKGCRMVIWDVNFDGLEVVAKEIEAAGGVVHPYRCNLRDRNEVCKTAKTVLEEVGEVSLLVNNAGIVTGKKLMDTSDEEILATFDINSLAHFWTIKEFLPSMLQRNRGHIVSTASIAGCTGLAGAVDYCSSKFAAVGLMESLRRELASQGKTGIHFTTVCPSLISTGMFDGVRFRFPYLLGFSVLTPQYAASKIVDAIEKNQTLLIMPRGAYLSTALQHILPEKATDLFLNFLGADVAMNSYTGRQKNVM</sequence>
<dbReference type="PANTHER" id="PTHR24322:SF736">
    <property type="entry name" value="RETINOL DEHYDROGENASE 10"/>
    <property type="match status" value="1"/>
</dbReference>
<evidence type="ECO:0000256" key="13">
    <source>
        <dbReference type="SAM" id="Phobius"/>
    </source>
</evidence>
<comment type="similarity">
    <text evidence="2 12">Belongs to the short-chain dehydrogenases/reductases (SDR) family.</text>
</comment>
<organism evidence="14 15">
    <name type="scientific">Desmophyllum pertusum</name>
    <dbReference type="NCBI Taxonomy" id="174260"/>
    <lineage>
        <taxon>Eukaryota</taxon>
        <taxon>Metazoa</taxon>
        <taxon>Cnidaria</taxon>
        <taxon>Anthozoa</taxon>
        <taxon>Hexacorallia</taxon>
        <taxon>Scleractinia</taxon>
        <taxon>Caryophylliina</taxon>
        <taxon>Caryophylliidae</taxon>
        <taxon>Desmophyllum</taxon>
    </lineage>
</organism>
<protein>
    <recommendedName>
        <fullName evidence="10">Short-chain dehydrogenase/reductase 3</fullName>
    </recommendedName>
    <alternativeName>
        <fullName evidence="11">Retinal short-chain dehydrogenase/reductase 1</fullName>
    </alternativeName>
</protein>
<dbReference type="GO" id="GO:0016020">
    <property type="term" value="C:membrane"/>
    <property type="evidence" value="ECO:0007669"/>
    <property type="project" value="UniProtKB-SubCell"/>
</dbReference>
<evidence type="ECO:0000256" key="3">
    <source>
        <dbReference type="ARBA" id="ARBA00022692"/>
    </source>
</evidence>
<evidence type="ECO:0000256" key="5">
    <source>
        <dbReference type="ARBA" id="ARBA00022989"/>
    </source>
</evidence>
<dbReference type="Gene3D" id="3.40.50.720">
    <property type="entry name" value="NAD(P)-binding Rossmann-like Domain"/>
    <property type="match status" value="1"/>
</dbReference>
<dbReference type="PANTHER" id="PTHR24322">
    <property type="entry name" value="PKSB"/>
    <property type="match status" value="1"/>
</dbReference>
<comment type="function">
    <text evidence="9">Catalyzes the reduction of all-trans-retinal to all-trans-retinol in the presence of NADPH.</text>
</comment>
<evidence type="ECO:0000256" key="8">
    <source>
        <dbReference type="ARBA" id="ARBA00023136"/>
    </source>
</evidence>
<dbReference type="AlphaFoldDB" id="A0A9W9ZJS0"/>
<evidence type="ECO:0000256" key="12">
    <source>
        <dbReference type="RuleBase" id="RU000363"/>
    </source>
</evidence>
<keyword evidence="7" id="KW-0443">Lipid metabolism</keyword>
<dbReference type="Pfam" id="PF00106">
    <property type="entry name" value="adh_short"/>
    <property type="match status" value="1"/>
</dbReference>
<dbReference type="InterPro" id="IPR020904">
    <property type="entry name" value="Sc_DH/Rdtase_CS"/>
</dbReference>
<dbReference type="PRINTS" id="PR00081">
    <property type="entry name" value="GDHRDH"/>
</dbReference>
<dbReference type="EMBL" id="MU825918">
    <property type="protein sequence ID" value="KAJ7382630.1"/>
    <property type="molecule type" value="Genomic_DNA"/>
</dbReference>
<dbReference type="SUPFAM" id="SSF51735">
    <property type="entry name" value="NAD(P)-binding Rossmann-fold domains"/>
    <property type="match status" value="1"/>
</dbReference>
<evidence type="ECO:0000256" key="7">
    <source>
        <dbReference type="ARBA" id="ARBA00023098"/>
    </source>
</evidence>
<evidence type="ECO:0000313" key="15">
    <source>
        <dbReference type="Proteomes" id="UP001163046"/>
    </source>
</evidence>
<evidence type="ECO:0000256" key="2">
    <source>
        <dbReference type="ARBA" id="ARBA00006484"/>
    </source>
</evidence>
<dbReference type="FunFam" id="3.40.50.720:FF:000131">
    <property type="entry name" value="Short-chain dehydrogenase/reductase 3"/>
    <property type="match status" value="1"/>
</dbReference>
<keyword evidence="15" id="KW-1185">Reference proteome</keyword>
<gene>
    <name evidence="14" type="ORF">OS493_033686</name>
</gene>
<dbReference type="InterPro" id="IPR036291">
    <property type="entry name" value="NAD(P)-bd_dom_sf"/>
</dbReference>
<keyword evidence="6" id="KW-0560">Oxidoreductase</keyword>
<dbReference type="PROSITE" id="PS00061">
    <property type="entry name" value="ADH_SHORT"/>
    <property type="match status" value="1"/>
</dbReference>
<evidence type="ECO:0000256" key="9">
    <source>
        <dbReference type="ARBA" id="ARBA00059620"/>
    </source>
</evidence>
<keyword evidence="8 13" id="KW-0472">Membrane</keyword>
<dbReference type="Proteomes" id="UP001163046">
    <property type="component" value="Unassembled WGS sequence"/>
</dbReference>
<feature type="transmembrane region" description="Helical" evidence="13">
    <location>
        <begin position="6"/>
        <end position="23"/>
    </location>
</feature>
<evidence type="ECO:0000256" key="1">
    <source>
        <dbReference type="ARBA" id="ARBA00004141"/>
    </source>
</evidence>
<accession>A0A9W9ZJS0</accession>
<dbReference type="GO" id="GO:0052650">
    <property type="term" value="F:all-trans-retinol dehydrogenase (NADP+) activity"/>
    <property type="evidence" value="ECO:0007669"/>
    <property type="project" value="UniProtKB-ARBA"/>
</dbReference>
<name>A0A9W9ZJS0_9CNID</name>
<proteinExistence type="inferred from homology"/>
<evidence type="ECO:0000256" key="6">
    <source>
        <dbReference type="ARBA" id="ARBA00023002"/>
    </source>
</evidence>
<reference evidence="14" key="1">
    <citation type="submission" date="2023-01" db="EMBL/GenBank/DDBJ databases">
        <title>Genome assembly of the deep-sea coral Lophelia pertusa.</title>
        <authorList>
            <person name="Herrera S."/>
            <person name="Cordes E."/>
        </authorList>
    </citation>
    <scope>NUCLEOTIDE SEQUENCE</scope>
    <source>
        <strain evidence="14">USNM1676648</strain>
        <tissue evidence="14">Polyp</tissue>
    </source>
</reference>
<evidence type="ECO:0000256" key="10">
    <source>
        <dbReference type="ARBA" id="ARBA00068717"/>
    </source>
</evidence>
<keyword evidence="3 13" id="KW-0812">Transmembrane</keyword>
<dbReference type="CDD" id="cd05339">
    <property type="entry name" value="17beta-HSDXI-like_SDR_c"/>
    <property type="match status" value="1"/>
</dbReference>
<dbReference type="PRINTS" id="PR00080">
    <property type="entry name" value="SDRFAMILY"/>
</dbReference>
<dbReference type="InterPro" id="IPR002347">
    <property type="entry name" value="SDR_fam"/>
</dbReference>
<keyword evidence="4" id="KW-0521">NADP</keyword>
<evidence type="ECO:0000313" key="14">
    <source>
        <dbReference type="EMBL" id="KAJ7382630.1"/>
    </source>
</evidence>
<evidence type="ECO:0000256" key="4">
    <source>
        <dbReference type="ARBA" id="ARBA00022857"/>
    </source>
</evidence>